<sequence length="152" mass="16900">MNYRLRSIFLPLALSLVCAAPTAALAEPPLQPEVLERPPTMPPSQALLDRTHAMAEACRAWLPLEPIGTRNARGSVLPSTVQTNAQFDLCEMALHPEQAHRLMLGLTMAAVWGGLVTILAVFYLMYKLARTLGDRFRGARRERKRKTDFFAG</sequence>
<dbReference type="EMBL" id="JAFVMF010000010">
    <property type="protein sequence ID" value="MBO1360289.1"/>
    <property type="molecule type" value="Genomic_DNA"/>
</dbReference>
<protein>
    <submittedName>
        <fullName evidence="3">Uncharacterized protein</fullName>
    </submittedName>
</protein>
<reference evidence="3 4" key="1">
    <citation type="submission" date="2021-03" db="EMBL/GenBank/DDBJ databases">
        <title>The complete genome sequence of Acetobacter sacchari TBRC 11175.</title>
        <authorList>
            <person name="Charoenyingcharoen P."/>
            <person name="Yukphan P."/>
        </authorList>
    </citation>
    <scope>NUCLEOTIDE SEQUENCE [LARGE SCALE GENOMIC DNA]</scope>
    <source>
        <strain evidence="3 4">TBRC 11175</strain>
    </source>
</reference>
<keyword evidence="1" id="KW-0472">Membrane</keyword>
<name>A0ABS3LWJ6_9PROT</name>
<evidence type="ECO:0000256" key="1">
    <source>
        <dbReference type="SAM" id="Phobius"/>
    </source>
</evidence>
<comment type="caution">
    <text evidence="3">The sequence shown here is derived from an EMBL/GenBank/DDBJ whole genome shotgun (WGS) entry which is preliminary data.</text>
</comment>
<keyword evidence="1" id="KW-0812">Transmembrane</keyword>
<accession>A0ABS3LWJ6</accession>
<evidence type="ECO:0000313" key="4">
    <source>
        <dbReference type="Proteomes" id="UP000664771"/>
    </source>
</evidence>
<keyword evidence="2" id="KW-0732">Signal</keyword>
<feature type="signal peptide" evidence="2">
    <location>
        <begin position="1"/>
        <end position="26"/>
    </location>
</feature>
<organism evidence="3 4">
    <name type="scientific">Acetobacter sacchari</name>
    <dbReference type="NCBI Taxonomy" id="2661687"/>
    <lineage>
        <taxon>Bacteria</taxon>
        <taxon>Pseudomonadati</taxon>
        <taxon>Pseudomonadota</taxon>
        <taxon>Alphaproteobacteria</taxon>
        <taxon>Acetobacterales</taxon>
        <taxon>Acetobacteraceae</taxon>
        <taxon>Acetobacter</taxon>
    </lineage>
</organism>
<keyword evidence="4" id="KW-1185">Reference proteome</keyword>
<evidence type="ECO:0000313" key="3">
    <source>
        <dbReference type="EMBL" id="MBO1360289.1"/>
    </source>
</evidence>
<evidence type="ECO:0000256" key="2">
    <source>
        <dbReference type="SAM" id="SignalP"/>
    </source>
</evidence>
<proteinExistence type="predicted"/>
<feature type="transmembrane region" description="Helical" evidence="1">
    <location>
        <begin position="102"/>
        <end position="126"/>
    </location>
</feature>
<feature type="chain" id="PRO_5046699521" evidence="2">
    <location>
        <begin position="27"/>
        <end position="152"/>
    </location>
</feature>
<dbReference type="RefSeq" id="WP_207881566.1">
    <property type="nucleotide sequence ID" value="NZ_JAFVMF010000010.1"/>
</dbReference>
<keyword evidence="1" id="KW-1133">Transmembrane helix</keyword>
<gene>
    <name evidence="3" type="ORF">J2D73_10870</name>
</gene>
<dbReference type="Proteomes" id="UP000664771">
    <property type="component" value="Unassembled WGS sequence"/>
</dbReference>